<organism evidence="1">
    <name type="scientific">Cyprideis torosa</name>
    <dbReference type="NCBI Taxonomy" id="163714"/>
    <lineage>
        <taxon>Eukaryota</taxon>
        <taxon>Metazoa</taxon>
        <taxon>Ecdysozoa</taxon>
        <taxon>Arthropoda</taxon>
        <taxon>Crustacea</taxon>
        <taxon>Oligostraca</taxon>
        <taxon>Ostracoda</taxon>
        <taxon>Podocopa</taxon>
        <taxon>Podocopida</taxon>
        <taxon>Cytherocopina</taxon>
        <taxon>Cytheroidea</taxon>
        <taxon>Cytherideidae</taxon>
        <taxon>Cyprideis</taxon>
    </lineage>
</organism>
<protein>
    <submittedName>
        <fullName evidence="1">Uncharacterized protein</fullName>
    </submittedName>
</protein>
<dbReference type="Pfam" id="PF04002">
    <property type="entry name" value="RadC"/>
    <property type="match status" value="1"/>
</dbReference>
<dbReference type="PANTHER" id="PTHR30471">
    <property type="entry name" value="DNA REPAIR PROTEIN RADC"/>
    <property type="match status" value="1"/>
</dbReference>
<evidence type="ECO:0000313" key="1">
    <source>
        <dbReference type="EMBL" id="CAD7237508.1"/>
    </source>
</evidence>
<proteinExistence type="predicted"/>
<dbReference type="CDD" id="cd08071">
    <property type="entry name" value="MPN_DUF2466"/>
    <property type="match status" value="1"/>
</dbReference>
<dbReference type="AlphaFoldDB" id="A0A7R8WVB0"/>
<dbReference type="InterPro" id="IPR025657">
    <property type="entry name" value="RadC_JAB"/>
</dbReference>
<dbReference type="InterPro" id="IPR020891">
    <property type="entry name" value="UPF0758_CS"/>
</dbReference>
<dbReference type="NCBIfam" id="TIGR00608">
    <property type="entry name" value="radc"/>
    <property type="match status" value="1"/>
</dbReference>
<name>A0A7R8WVB0_9CRUS</name>
<dbReference type="InterPro" id="IPR037518">
    <property type="entry name" value="MPN"/>
</dbReference>
<dbReference type="Gene3D" id="3.40.140.10">
    <property type="entry name" value="Cytidine Deaminase, domain 2"/>
    <property type="match status" value="1"/>
</dbReference>
<dbReference type="PROSITE" id="PS50249">
    <property type="entry name" value="MPN"/>
    <property type="match status" value="1"/>
</dbReference>
<gene>
    <name evidence="1" type="ORF">CTOB1V02_LOCUS15323</name>
</gene>
<dbReference type="InterPro" id="IPR001405">
    <property type="entry name" value="UPF0758"/>
</dbReference>
<reference evidence="1" key="1">
    <citation type="submission" date="2020-11" db="EMBL/GenBank/DDBJ databases">
        <authorList>
            <person name="Tran Van P."/>
        </authorList>
    </citation>
    <scope>NUCLEOTIDE SEQUENCE</scope>
</reference>
<accession>A0A7R8WVB0</accession>
<dbReference type="PROSITE" id="PS01302">
    <property type="entry name" value="UPF0758"/>
    <property type="match status" value="1"/>
</dbReference>
<sequence>MKFKGVGEAKAVSIITAIEIARRRLAQFEKKEEAINSSKDAYQYLLPYLSDLRREEFWVLYLNRANKVLSKEQISRGGITQTSVDARIIFRMAIERGAVAFIVAHNHPSGNVKPSEADKQLTQKIKEGAKLLDLSLLDHLIIAANTYFSFADEHLL</sequence>
<dbReference type="SUPFAM" id="SSF102712">
    <property type="entry name" value="JAB1/MPN domain"/>
    <property type="match status" value="1"/>
</dbReference>
<dbReference type="PANTHER" id="PTHR30471:SF3">
    <property type="entry name" value="UPF0758 PROTEIN YEES-RELATED"/>
    <property type="match status" value="1"/>
</dbReference>
<dbReference type="EMBL" id="OB688766">
    <property type="protein sequence ID" value="CAD7237508.1"/>
    <property type="molecule type" value="Genomic_DNA"/>
</dbReference>